<keyword evidence="4" id="KW-1185">Reference proteome</keyword>
<dbReference type="Pfam" id="PF07647">
    <property type="entry name" value="SAM_2"/>
    <property type="match status" value="1"/>
</dbReference>
<dbReference type="InterPro" id="IPR013761">
    <property type="entry name" value="SAM/pointed_sf"/>
</dbReference>
<protein>
    <recommendedName>
        <fullName evidence="2">SAM domain-containing protein</fullName>
    </recommendedName>
</protein>
<evidence type="ECO:0000256" key="1">
    <source>
        <dbReference type="SAM" id="MobiDB-lite"/>
    </source>
</evidence>
<evidence type="ECO:0000313" key="3">
    <source>
        <dbReference type="EnsemblPlants" id="Kaladp0037s0366.1.v1.1.CDS.1"/>
    </source>
</evidence>
<sequence length="244" mass="27726">MDWFKWLSKSNLEPSLVHQYGLLFTHNDLREDDIPFFNHDFLLSMGITMAKHRLEILKLLTPPPTKPHAAAAPMSRALVAVKRTRKSFSKYILNAWGAKQQREDKSKTQAVVPVSDDTATTCDHQNGCRLKKGLTMLKRSSRTKMQPPAASAATTPDTYYSYNRQQQKQSFNPKTLSNGGRSPMSMRTPRIGSFSASSPFRQDFLEMVHMMNGHGNNEDLDDGYWSAGVEETRWDAMFHTIKPT</sequence>
<dbReference type="EnsemblPlants" id="Kaladp0037s0366.1.v1.1">
    <property type="protein sequence ID" value="Kaladp0037s0366.1.v1.1.CDS.1"/>
    <property type="gene ID" value="Kaladp0037s0366.v1.1"/>
</dbReference>
<dbReference type="PANTHER" id="PTHR33915">
    <property type="entry name" value="OSJNBA0033G05.11 PROTEIN"/>
    <property type="match status" value="1"/>
</dbReference>
<proteinExistence type="predicted"/>
<organism evidence="3 4">
    <name type="scientific">Kalanchoe fedtschenkoi</name>
    <name type="common">Lavender scallops</name>
    <name type="synonym">South American air plant</name>
    <dbReference type="NCBI Taxonomy" id="63787"/>
    <lineage>
        <taxon>Eukaryota</taxon>
        <taxon>Viridiplantae</taxon>
        <taxon>Streptophyta</taxon>
        <taxon>Embryophyta</taxon>
        <taxon>Tracheophyta</taxon>
        <taxon>Spermatophyta</taxon>
        <taxon>Magnoliopsida</taxon>
        <taxon>eudicotyledons</taxon>
        <taxon>Gunneridae</taxon>
        <taxon>Pentapetalae</taxon>
        <taxon>Saxifragales</taxon>
        <taxon>Crassulaceae</taxon>
        <taxon>Kalanchoe</taxon>
    </lineage>
</organism>
<evidence type="ECO:0000259" key="2">
    <source>
        <dbReference type="Pfam" id="PF07647"/>
    </source>
</evidence>
<dbReference type="PANTHER" id="PTHR33915:SF1">
    <property type="entry name" value="OS04G0644100 PROTEIN"/>
    <property type="match status" value="1"/>
</dbReference>
<dbReference type="Gene3D" id="1.10.150.50">
    <property type="entry name" value="Transcription Factor, Ets-1"/>
    <property type="match status" value="1"/>
</dbReference>
<dbReference type="Proteomes" id="UP000594263">
    <property type="component" value="Unplaced"/>
</dbReference>
<accession>A0A7N0TIC8</accession>
<dbReference type="InterPro" id="IPR001660">
    <property type="entry name" value="SAM"/>
</dbReference>
<reference evidence="3" key="1">
    <citation type="submission" date="2021-01" db="UniProtKB">
        <authorList>
            <consortium name="EnsemblPlants"/>
        </authorList>
    </citation>
    <scope>IDENTIFICATION</scope>
</reference>
<dbReference type="Gramene" id="Kaladp0037s0366.1.v1.1">
    <property type="protein sequence ID" value="Kaladp0037s0366.1.v1.1.CDS.1"/>
    <property type="gene ID" value="Kaladp0037s0366.v1.1"/>
</dbReference>
<evidence type="ECO:0000313" key="4">
    <source>
        <dbReference type="Proteomes" id="UP000594263"/>
    </source>
</evidence>
<feature type="domain" description="SAM" evidence="2">
    <location>
        <begin position="18"/>
        <end position="58"/>
    </location>
</feature>
<dbReference type="SUPFAM" id="SSF47769">
    <property type="entry name" value="SAM/Pointed domain"/>
    <property type="match status" value="1"/>
</dbReference>
<feature type="region of interest" description="Disordered" evidence="1">
    <location>
        <begin position="164"/>
        <end position="188"/>
    </location>
</feature>
<dbReference type="AlphaFoldDB" id="A0A7N0TIC8"/>
<feature type="compositionally biased region" description="Polar residues" evidence="1">
    <location>
        <begin position="164"/>
        <end position="180"/>
    </location>
</feature>
<name>A0A7N0TIC8_KALFE</name>
<dbReference type="CDD" id="cd09487">
    <property type="entry name" value="SAM_superfamily"/>
    <property type="match status" value="1"/>
</dbReference>